<feature type="transmembrane region" description="Helical" evidence="1">
    <location>
        <begin position="53"/>
        <end position="71"/>
    </location>
</feature>
<feature type="transmembrane region" description="Helical" evidence="1">
    <location>
        <begin position="102"/>
        <end position="123"/>
    </location>
</feature>
<evidence type="ECO:0000313" key="2">
    <source>
        <dbReference type="EMBL" id="ELR14400.1"/>
    </source>
</evidence>
<dbReference type="RefSeq" id="XP_004336413.1">
    <property type="nucleotide sequence ID" value="XM_004336365.1"/>
</dbReference>
<keyword evidence="1" id="KW-0812">Transmembrane</keyword>
<feature type="transmembrane region" description="Helical" evidence="1">
    <location>
        <begin position="20"/>
        <end position="41"/>
    </location>
</feature>
<feature type="transmembrane region" description="Helical" evidence="1">
    <location>
        <begin position="77"/>
        <end position="95"/>
    </location>
</feature>
<dbReference type="GeneID" id="14914992"/>
<keyword evidence="1" id="KW-0472">Membrane</keyword>
<organism evidence="2 3">
    <name type="scientific">Acanthamoeba castellanii (strain ATCC 30010 / Neff)</name>
    <dbReference type="NCBI Taxonomy" id="1257118"/>
    <lineage>
        <taxon>Eukaryota</taxon>
        <taxon>Amoebozoa</taxon>
        <taxon>Discosea</taxon>
        <taxon>Longamoebia</taxon>
        <taxon>Centramoebida</taxon>
        <taxon>Acanthamoebidae</taxon>
        <taxon>Acanthamoeba</taxon>
    </lineage>
</organism>
<evidence type="ECO:0000256" key="1">
    <source>
        <dbReference type="SAM" id="Phobius"/>
    </source>
</evidence>
<sequence length="219" mass="24781">MVLAESVESYRDSQSDMHRWMIPIVGFLMLLLLSIIAGTMGTRGTRSFRLLKYLLLFHVMIQMLFAVLLLATAQWEWAVQLGLTAIFGLFTGITLGVDYLAVYAFICVFNLLALLGRMPFLGFEHSLYELYDSHPAHCHEWFNLSHHHASSLCYGYVSFSRVLAYLMVWLVAAQAFVSYYLYKERSLEYGSVTGSASTKTRETYGTLASEDYGTIGSQS</sequence>
<dbReference type="AlphaFoldDB" id="L8GMU6"/>
<evidence type="ECO:0000313" key="3">
    <source>
        <dbReference type="Proteomes" id="UP000011083"/>
    </source>
</evidence>
<evidence type="ECO:0008006" key="4">
    <source>
        <dbReference type="Google" id="ProtNLM"/>
    </source>
</evidence>
<reference evidence="2 3" key="1">
    <citation type="journal article" date="2013" name="Genome Biol.">
        <title>Genome of Acanthamoeba castellanii highlights extensive lateral gene transfer and early evolution of tyrosine kinase signaling.</title>
        <authorList>
            <person name="Clarke M."/>
            <person name="Lohan A.J."/>
            <person name="Liu B."/>
            <person name="Lagkouvardos I."/>
            <person name="Roy S."/>
            <person name="Zafar N."/>
            <person name="Bertelli C."/>
            <person name="Schilde C."/>
            <person name="Kianianmomeni A."/>
            <person name="Burglin T.R."/>
            <person name="Frech C."/>
            <person name="Turcotte B."/>
            <person name="Kopec K.O."/>
            <person name="Synnott J.M."/>
            <person name="Choo C."/>
            <person name="Paponov I."/>
            <person name="Finkler A."/>
            <person name="Soon Heng Tan C."/>
            <person name="Hutchins A.P."/>
            <person name="Weinmeier T."/>
            <person name="Rattei T."/>
            <person name="Chu J.S."/>
            <person name="Gimenez G."/>
            <person name="Irimia M."/>
            <person name="Rigden D.J."/>
            <person name="Fitzpatrick D.A."/>
            <person name="Lorenzo-Morales J."/>
            <person name="Bateman A."/>
            <person name="Chiu C.H."/>
            <person name="Tang P."/>
            <person name="Hegemann P."/>
            <person name="Fromm H."/>
            <person name="Raoult D."/>
            <person name="Greub G."/>
            <person name="Miranda-Saavedra D."/>
            <person name="Chen N."/>
            <person name="Nash P."/>
            <person name="Ginger M.L."/>
            <person name="Horn M."/>
            <person name="Schaap P."/>
            <person name="Caler L."/>
            <person name="Loftus B."/>
        </authorList>
    </citation>
    <scope>NUCLEOTIDE SEQUENCE [LARGE SCALE GENOMIC DNA]</scope>
    <source>
        <strain evidence="2 3">Neff</strain>
    </source>
</reference>
<gene>
    <name evidence="2" type="ORF">ACA1_380770</name>
</gene>
<protein>
    <recommendedName>
        <fullName evidence="4">Transmembrane protein</fullName>
    </recommendedName>
</protein>
<dbReference type="Proteomes" id="UP000011083">
    <property type="component" value="Unassembled WGS sequence"/>
</dbReference>
<accession>L8GMU6</accession>
<keyword evidence="1" id="KW-1133">Transmembrane helix</keyword>
<keyword evidence="3" id="KW-1185">Reference proteome</keyword>
<dbReference type="KEGG" id="acan:ACA1_380770"/>
<proteinExistence type="predicted"/>
<dbReference type="EMBL" id="KB008053">
    <property type="protein sequence ID" value="ELR14400.1"/>
    <property type="molecule type" value="Genomic_DNA"/>
</dbReference>
<dbReference type="VEuPathDB" id="AmoebaDB:ACA1_380770"/>
<feature type="transmembrane region" description="Helical" evidence="1">
    <location>
        <begin position="162"/>
        <end position="182"/>
    </location>
</feature>
<name>L8GMU6_ACACF</name>